<keyword evidence="3" id="KW-0067">ATP-binding</keyword>
<dbReference type="GO" id="GO:0005524">
    <property type="term" value="F:ATP binding"/>
    <property type="evidence" value="ECO:0007669"/>
    <property type="project" value="UniProtKB-KW"/>
</dbReference>
<name>A0A382M695_9ZZZZ</name>
<reference evidence="6" key="1">
    <citation type="submission" date="2018-05" db="EMBL/GenBank/DDBJ databases">
        <authorList>
            <person name="Lanie J.A."/>
            <person name="Ng W.-L."/>
            <person name="Kazmierczak K.M."/>
            <person name="Andrzejewski T.M."/>
            <person name="Davidsen T.M."/>
            <person name="Wayne K.J."/>
            <person name="Tettelin H."/>
            <person name="Glass J.I."/>
            <person name="Rusch D."/>
            <person name="Podicherti R."/>
            <person name="Tsui H.-C.T."/>
            <person name="Winkler M.E."/>
        </authorList>
    </citation>
    <scope>NUCLEOTIDE SEQUENCE</scope>
</reference>
<feature type="non-terminal residue" evidence="6">
    <location>
        <position position="118"/>
    </location>
</feature>
<evidence type="ECO:0000256" key="3">
    <source>
        <dbReference type="ARBA" id="ARBA00022840"/>
    </source>
</evidence>
<proteinExistence type="predicted"/>
<dbReference type="SUPFAM" id="SSF55931">
    <property type="entry name" value="Glutamine synthetase/guanido kinase"/>
    <property type="match status" value="1"/>
</dbReference>
<sequence>MLEKHEYEAVIGLEVHAQLLTKSKMFCSCPSDYLKAAPNTVVCPVCLAMPGVLPVINRQAVEYVIMTGLALNSKIAETTQFHRKNYPYPDLMKGYQISQYDIPIALGGSLNVDINGKQ</sequence>
<dbReference type="PANTHER" id="PTHR11659:SF0">
    <property type="entry name" value="GLUTAMYL-TRNA(GLN) AMIDOTRANSFERASE SUBUNIT B, MITOCHONDRIAL"/>
    <property type="match status" value="1"/>
</dbReference>
<feature type="domain" description="Aspartyl/Glutamyl-tRNA(Gln) amidotransferase subunit B/E catalytic" evidence="5">
    <location>
        <begin position="10"/>
        <end position="116"/>
    </location>
</feature>
<dbReference type="GO" id="GO:0050567">
    <property type="term" value="F:glutaminyl-tRNA synthase (glutamine-hydrolyzing) activity"/>
    <property type="evidence" value="ECO:0007669"/>
    <property type="project" value="TreeGrafter"/>
</dbReference>
<organism evidence="6">
    <name type="scientific">marine metagenome</name>
    <dbReference type="NCBI Taxonomy" id="408172"/>
    <lineage>
        <taxon>unclassified sequences</taxon>
        <taxon>metagenomes</taxon>
        <taxon>ecological metagenomes</taxon>
    </lineage>
</organism>
<keyword evidence="1" id="KW-0436">Ligase</keyword>
<gene>
    <name evidence="6" type="ORF">METZ01_LOCUS296081</name>
</gene>
<dbReference type="InterPro" id="IPR006075">
    <property type="entry name" value="Asn/Gln-tRNA_Trfase_suB/E_cat"/>
</dbReference>
<keyword evidence="4" id="KW-0648">Protein biosynthesis</keyword>
<keyword evidence="2" id="KW-0547">Nucleotide-binding</keyword>
<evidence type="ECO:0000313" key="6">
    <source>
        <dbReference type="EMBL" id="SVC43227.1"/>
    </source>
</evidence>
<dbReference type="PANTHER" id="PTHR11659">
    <property type="entry name" value="GLUTAMYL-TRNA GLN AMIDOTRANSFERASE SUBUNIT B MITOCHONDRIAL AND PROKARYOTIC PET112-RELATED"/>
    <property type="match status" value="1"/>
</dbReference>
<evidence type="ECO:0000259" key="5">
    <source>
        <dbReference type="Pfam" id="PF02934"/>
    </source>
</evidence>
<dbReference type="GO" id="GO:0070681">
    <property type="term" value="P:glutaminyl-tRNAGln biosynthesis via transamidation"/>
    <property type="evidence" value="ECO:0007669"/>
    <property type="project" value="TreeGrafter"/>
</dbReference>
<dbReference type="GO" id="GO:0006412">
    <property type="term" value="P:translation"/>
    <property type="evidence" value="ECO:0007669"/>
    <property type="project" value="UniProtKB-KW"/>
</dbReference>
<dbReference type="InterPro" id="IPR014746">
    <property type="entry name" value="Gln_synth/guanido_kin_cat_dom"/>
</dbReference>
<evidence type="ECO:0000256" key="2">
    <source>
        <dbReference type="ARBA" id="ARBA00022741"/>
    </source>
</evidence>
<evidence type="ECO:0000256" key="1">
    <source>
        <dbReference type="ARBA" id="ARBA00022598"/>
    </source>
</evidence>
<protein>
    <recommendedName>
        <fullName evidence="5">Aspartyl/Glutamyl-tRNA(Gln) amidotransferase subunit B/E catalytic domain-containing protein</fullName>
    </recommendedName>
</protein>
<dbReference type="EMBL" id="UINC01090895">
    <property type="protein sequence ID" value="SVC43227.1"/>
    <property type="molecule type" value="Genomic_DNA"/>
</dbReference>
<dbReference type="InterPro" id="IPR017959">
    <property type="entry name" value="Asn/Gln-tRNA_amidoTrfase_suB/E"/>
</dbReference>
<dbReference type="AlphaFoldDB" id="A0A382M695"/>
<accession>A0A382M695</accession>
<evidence type="ECO:0000256" key="4">
    <source>
        <dbReference type="ARBA" id="ARBA00022917"/>
    </source>
</evidence>
<dbReference type="Pfam" id="PF02934">
    <property type="entry name" value="GatB_N"/>
    <property type="match status" value="1"/>
</dbReference>